<dbReference type="InterPro" id="IPR036691">
    <property type="entry name" value="Endo/exonu/phosph_ase_sf"/>
</dbReference>
<dbReference type="PANTHER" id="PTHR33116">
    <property type="entry name" value="REVERSE TRANSCRIPTASE ZINC-BINDING DOMAIN-CONTAINING PROTEIN-RELATED-RELATED"/>
    <property type="match status" value="1"/>
</dbReference>
<protein>
    <recommendedName>
        <fullName evidence="1">Reverse transcriptase domain-containing protein</fullName>
    </recommendedName>
</protein>
<dbReference type="SUPFAM" id="SSF56219">
    <property type="entry name" value="DNase I-like"/>
    <property type="match status" value="1"/>
</dbReference>
<name>A0A1S4ATA3_TOBAC</name>
<evidence type="ECO:0000313" key="2">
    <source>
        <dbReference type="RefSeq" id="XP_016479914.1"/>
    </source>
</evidence>
<dbReference type="InterPro" id="IPR000477">
    <property type="entry name" value="RT_dom"/>
</dbReference>
<dbReference type="RefSeq" id="XP_016479914.1">
    <property type="nucleotide sequence ID" value="XM_016624428.1"/>
</dbReference>
<dbReference type="Gene3D" id="3.60.10.10">
    <property type="entry name" value="Endonuclease/exonuclease/phosphatase"/>
    <property type="match status" value="1"/>
</dbReference>
<dbReference type="KEGG" id="nta:107801142"/>
<reference evidence="2" key="1">
    <citation type="submission" date="2025-08" db="UniProtKB">
        <authorList>
            <consortium name="RefSeq"/>
        </authorList>
    </citation>
    <scope>IDENTIFICATION</scope>
</reference>
<evidence type="ECO:0000259" key="1">
    <source>
        <dbReference type="PROSITE" id="PS50878"/>
    </source>
</evidence>
<dbReference type="PANTHER" id="PTHR33116:SF67">
    <property type="entry name" value="REVERSE TRANSCRIPTASE"/>
    <property type="match status" value="1"/>
</dbReference>
<dbReference type="OrthoDB" id="1750433at2759"/>
<gene>
    <name evidence="2" type="primary">LOC107801142</name>
</gene>
<dbReference type="OMA" id="IHIMSAM"/>
<dbReference type="STRING" id="4097.A0A1S4ATA3"/>
<organism evidence="2">
    <name type="scientific">Nicotiana tabacum</name>
    <name type="common">Common tobacco</name>
    <dbReference type="NCBI Taxonomy" id="4097"/>
    <lineage>
        <taxon>Eukaryota</taxon>
        <taxon>Viridiplantae</taxon>
        <taxon>Streptophyta</taxon>
        <taxon>Embryophyta</taxon>
        <taxon>Tracheophyta</taxon>
        <taxon>Spermatophyta</taxon>
        <taxon>Magnoliopsida</taxon>
        <taxon>eudicotyledons</taxon>
        <taxon>Gunneridae</taxon>
        <taxon>Pentapetalae</taxon>
        <taxon>asterids</taxon>
        <taxon>lamiids</taxon>
        <taxon>Solanales</taxon>
        <taxon>Solanaceae</taxon>
        <taxon>Nicotianoideae</taxon>
        <taxon>Nicotianeae</taxon>
        <taxon>Nicotiana</taxon>
    </lineage>
</organism>
<proteinExistence type="predicted"/>
<dbReference type="AlphaFoldDB" id="A0A1S4ATA3"/>
<dbReference type="PaxDb" id="4097-A0A1S4ATA3"/>
<dbReference type="PROSITE" id="PS50878">
    <property type="entry name" value="RT_POL"/>
    <property type="match status" value="1"/>
</dbReference>
<accession>A0A1S4ATA3</accession>
<dbReference type="Pfam" id="PF00078">
    <property type="entry name" value="RVT_1"/>
    <property type="match status" value="1"/>
</dbReference>
<sequence>MEACGLSDQGFVGSRFTWCNNRRPSERIWKRLDRVFVNDQWTQRFQSCIVKHVVRTDSNHRPLLMKCHSDQKEFIRYFRSRNGFFSSSQGLKQGDSLSPSLFILAAEVLSRSLNNLHNNNNFIPFSMNQRDPRINHLAYADDIIIFSSGNSRINRIRACTGFMDKTFPFIYLGCPIYVGRKKICYFDDMVTKVVKKLNGWQGKMLTYGGKMVLIKSVLQSMPTYNLTAINPPKTSLNLLERHFARFFWDSNADKAKYHWRSWKNLCLPIDEGGIGIRDMTDISKSGILVTLKHGNSFLTSEIMQKQRSFGK</sequence>
<feature type="domain" description="Reverse transcriptase" evidence="1">
    <location>
        <begin position="1"/>
        <end position="205"/>
    </location>
</feature>